<organism evidence="1 2">
    <name type="scientific">Duffyella gerundensis</name>
    <dbReference type="NCBI Taxonomy" id="1619313"/>
    <lineage>
        <taxon>Bacteria</taxon>
        <taxon>Pseudomonadati</taxon>
        <taxon>Pseudomonadota</taxon>
        <taxon>Gammaproteobacteria</taxon>
        <taxon>Enterobacterales</taxon>
        <taxon>Erwiniaceae</taxon>
        <taxon>Duffyella</taxon>
    </lineage>
</organism>
<reference evidence="2" key="1">
    <citation type="submission" date="2015-11" db="EMBL/GenBank/DDBJ databases">
        <authorList>
            <person name="Blom J."/>
        </authorList>
    </citation>
    <scope>NUCLEOTIDE SEQUENCE [LARGE SCALE GENOMIC DNA]</scope>
</reference>
<evidence type="ECO:0000313" key="1">
    <source>
        <dbReference type="EMBL" id="CUU23125.1"/>
    </source>
</evidence>
<dbReference type="KEGG" id="ege:EM595_0889"/>
<dbReference type="InterPro" id="IPR057902">
    <property type="entry name" value="N_peptide"/>
</dbReference>
<evidence type="ECO:0000313" key="2">
    <source>
        <dbReference type="Proteomes" id="UP000059419"/>
    </source>
</evidence>
<dbReference type="GeneID" id="84614100"/>
<sequence length="112" mass="12705">MAIISYGKSTFIGNARSRRHNRRQAMSQLKQSIDLAFCLEAPPEPLRKAEQICKRKSLSRVQRAVAQIVPRARTEASFDNCCLPHVYLYAVSDDREKAGADYLATPARQHCR</sequence>
<dbReference type="Pfam" id="PF25694">
    <property type="entry name" value="N_peptide"/>
    <property type="match status" value="1"/>
</dbReference>
<keyword evidence="2" id="KW-1185">Reference proteome</keyword>
<protein>
    <submittedName>
        <fullName evidence="1">Uncharacterized protein</fullName>
    </submittedName>
</protein>
<proteinExistence type="predicted"/>
<accession>A0A0U5L215</accession>
<dbReference type="Proteomes" id="UP000059419">
    <property type="component" value="Chromosome 1"/>
</dbReference>
<dbReference type="AlphaFoldDB" id="A0A0U5L215"/>
<dbReference type="EMBL" id="LN907827">
    <property type="protein sequence ID" value="CUU23125.1"/>
    <property type="molecule type" value="Genomic_DNA"/>
</dbReference>
<dbReference type="RefSeq" id="WP_071852483.1">
    <property type="nucleotide sequence ID" value="NZ_CP073262.1"/>
</dbReference>
<dbReference type="STRING" id="1619313.EM595_0889"/>
<dbReference type="PATRIC" id="fig|1619313.3.peg.927"/>
<name>A0A0U5L215_9GAMM</name>
<gene>
    <name evidence="1" type="ORF">EM595_0889</name>
</gene>